<evidence type="ECO:0000313" key="3">
    <source>
        <dbReference type="Proteomes" id="UP000199698"/>
    </source>
</evidence>
<keyword evidence="3" id="KW-1185">Reference proteome</keyword>
<dbReference type="STRING" id="1798183.GA0061080_10813"/>
<proteinExistence type="predicted"/>
<name>A0A1C4DKF4_9GAMM</name>
<reference evidence="3" key="1">
    <citation type="submission" date="2016-08" db="EMBL/GenBank/DDBJ databases">
        <authorList>
            <person name="Varghese N."/>
            <person name="Submissions Spin"/>
        </authorList>
    </citation>
    <scope>NUCLEOTIDE SEQUENCE [LARGE SCALE GENOMIC DNA]</scope>
    <source>
        <strain evidence="3">R-53144</strain>
    </source>
</reference>
<dbReference type="PROSITE" id="PS50943">
    <property type="entry name" value="HTH_CROC1"/>
    <property type="match status" value="1"/>
</dbReference>
<dbReference type="SUPFAM" id="SSF47413">
    <property type="entry name" value="lambda repressor-like DNA-binding domains"/>
    <property type="match status" value="1"/>
</dbReference>
<gene>
    <name evidence="2" type="ORF">GA0061080_10813</name>
</gene>
<dbReference type="InterPro" id="IPR010982">
    <property type="entry name" value="Lambda_DNA-bd_dom_sf"/>
</dbReference>
<sequence length="78" mass="8816">MKKKNQAIKKVVDFFGGSQVETAKKLNVSKSQVWQWLNNVNSIAIEKAIDIEDKTNGAVKCEDLRPDVNWSVIRSKVV</sequence>
<dbReference type="Proteomes" id="UP000199698">
    <property type="component" value="Unassembled WGS sequence"/>
</dbReference>
<dbReference type="Gene3D" id="1.10.260.40">
    <property type="entry name" value="lambda repressor-like DNA-binding domains"/>
    <property type="match status" value="1"/>
</dbReference>
<dbReference type="RefSeq" id="WP_091126049.1">
    <property type="nucleotide sequence ID" value="NZ_FMBA01000081.1"/>
</dbReference>
<dbReference type="AlphaFoldDB" id="A0A1C4DKF4"/>
<dbReference type="GO" id="GO:0003677">
    <property type="term" value="F:DNA binding"/>
    <property type="evidence" value="ECO:0007669"/>
    <property type="project" value="InterPro"/>
</dbReference>
<dbReference type="InterPro" id="IPR001387">
    <property type="entry name" value="Cro/C1-type_HTH"/>
</dbReference>
<dbReference type="EMBL" id="FMBA01000081">
    <property type="protein sequence ID" value="SCC31873.1"/>
    <property type="molecule type" value="Genomic_DNA"/>
</dbReference>
<evidence type="ECO:0000313" key="2">
    <source>
        <dbReference type="EMBL" id="SCC31873.1"/>
    </source>
</evidence>
<dbReference type="OrthoDB" id="6446140at2"/>
<dbReference type="CDD" id="cd00093">
    <property type="entry name" value="HTH_XRE"/>
    <property type="match status" value="1"/>
</dbReference>
<organism evidence="2 3">
    <name type="scientific">Gilliamella intestini</name>
    <dbReference type="NCBI Taxonomy" id="1798183"/>
    <lineage>
        <taxon>Bacteria</taxon>
        <taxon>Pseudomonadati</taxon>
        <taxon>Pseudomonadota</taxon>
        <taxon>Gammaproteobacteria</taxon>
        <taxon>Orbales</taxon>
        <taxon>Orbaceae</taxon>
        <taxon>Gilliamella</taxon>
    </lineage>
</organism>
<dbReference type="InterPro" id="IPR031856">
    <property type="entry name" value="YdaS_toxin-like"/>
</dbReference>
<dbReference type="Pfam" id="PF15943">
    <property type="entry name" value="YdaS_toxin"/>
    <property type="match status" value="1"/>
</dbReference>
<protein>
    <submittedName>
        <fullName evidence="2">Putative antitoxin of toxin-antitoxin system, YdaS/YdaT</fullName>
    </submittedName>
</protein>
<accession>A0A1C4DKF4</accession>
<feature type="domain" description="HTH cro/C1-type" evidence="1">
    <location>
        <begin position="18"/>
        <end position="64"/>
    </location>
</feature>
<evidence type="ECO:0000259" key="1">
    <source>
        <dbReference type="PROSITE" id="PS50943"/>
    </source>
</evidence>